<dbReference type="InterPro" id="IPR049177">
    <property type="entry name" value="MgtC_SapB_SrpB_YhiD_N"/>
</dbReference>
<gene>
    <name evidence="9" type="ORF">C1I91_07965</name>
</gene>
<dbReference type="InterPro" id="IPR003416">
    <property type="entry name" value="MgtC/SapB/SrpB/YhiD_fam"/>
</dbReference>
<dbReference type="Pfam" id="PF02308">
    <property type="entry name" value="MgtC"/>
    <property type="match status" value="1"/>
</dbReference>
<evidence type="ECO:0000259" key="8">
    <source>
        <dbReference type="Pfam" id="PF02308"/>
    </source>
</evidence>
<dbReference type="KEGG" id="cmah:C1I91_07965"/>
<dbReference type="RefSeq" id="WP_128212395.1">
    <property type="nucleotide sequence ID" value="NZ_CP025746.1"/>
</dbReference>
<dbReference type="Proteomes" id="UP000286268">
    <property type="component" value="Chromosome"/>
</dbReference>
<keyword evidence="5 7" id="KW-1133">Transmembrane helix</keyword>
<evidence type="ECO:0000313" key="10">
    <source>
        <dbReference type="Proteomes" id="UP000286268"/>
    </source>
</evidence>
<dbReference type="GO" id="GO:0005886">
    <property type="term" value="C:plasma membrane"/>
    <property type="evidence" value="ECO:0007669"/>
    <property type="project" value="UniProtKB-SubCell"/>
</dbReference>
<keyword evidence="3" id="KW-1003">Cell membrane</keyword>
<keyword evidence="10" id="KW-1185">Reference proteome</keyword>
<evidence type="ECO:0000256" key="7">
    <source>
        <dbReference type="SAM" id="Phobius"/>
    </source>
</evidence>
<name>A0A3R5U8A1_9CLOT</name>
<comment type="similarity">
    <text evidence="2">Belongs to the MgtC/SapB family.</text>
</comment>
<protein>
    <submittedName>
        <fullName evidence="9">Magnesium transporter</fullName>
    </submittedName>
</protein>
<keyword evidence="4 7" id="KW-0812">Transmembrane</keyword>
<evidence type="ECO:0000256" key="1">
    <source>
        <dbReference type="ARBA" id="ARBA00004651"/>
    </source>
</evidence>
<dbReference type="PANTHER" id="PTHR33778:SF1">
    <property type="entry name" value="MAGNESIUM TRANSPORTER YHID-RELATED"/>
    <property type="match status" value="1"/>
</dbReference>
<sequence length="223" mass="24654">MDYRLLLENLLRLLLASFCGILVGWERKSRMKEAGIRTHFIVALGAALMMVISKYGFQDQEAFLKVPIDPTRIAAQIVSGVGFLGAGAIFMQKNTIRGLTTAAGIWVTAGIGMAIGAGIYFVGFAATIIIVIGQTVLHRDYKWLASPKAVPMNIIVVDHERAIKEINDKFKENDITVLKMKVVKKTDEQLIDLRLIIKVSSSLTPIDLISLIEEDKNVRSVEI</sequence>
<evidence type="ECO:0000256" key="6">
    <source>
        <dbReference type="ARBA" id="ARBA00023136"/>
    </source>
</evidence>
<feature type="transmembrane region" description="Helical" evidence="7">
    <location>
        <begin position="103"/>
        <end position="132"/>
    </location>
</feature>
<evidence type="ECO:0000256" key="4">
    <source>
        <dbReference type="ARBA" id="ARBA00022692"/>
    </source>
</evidence>
<dbReference type="EMBL" id="CP025746">
    <property type="protein sequence ID" value="QAA31583.1"/>
    <property type="molecule type" value="Genomic_DNA"/>
</dbReference>
<evidence type="ECO:0000256" key="5">
    <source>
        <dbReference type="ARBA" id="ARBA00022989"/>
    </source>
</evidence>
<feature type="transmembrane region" description="Helical" evidence="7">
    <location>
        <begin position="34"/>
        <end position="53"/>
    </location>
</feature>
<dbReference type="PRINTS" id="PR01837">
    <property type="entry name" value="MGTCSAPBPROT"/>
</dbReference>
<feature type="transmembrane region" description="Helical" evidence="7">
    <location>
        <begin position="73"/>
        <end position="91"/>
    </location>
</feature>
<dbReference type="PANTHER" id="PTHR33778">
    <property type="entry name" value="PROTEIN MGTC"/>
    <property type="match status" value="1"/>
</dbReference>
<keyword evidence="6 7" id="KW-0472">Membrane</keyword>
<reference evidence="9 10" key="1">
    <citation type="submission" date="2018-01" db="EMBL/GenBank/DDBJ databases">
        <title>Genome Sequencing and Assembly of Anaerobacter polyendosporus strain CT4.</title>
        <authorList>
            <person name="Tachaapaikoon C."/>
            <person name="Sutheeworapong S."/>
            <person name="Jenjaroenpun P."/>
            <person name="Wongsurawat T."/>
            <person name="Nookeaw I."/>
            <person name="Cheawchanlertfa P."/>
            <person name="Kosugi A."/>
            <person name="Cheevadhanarak S."/>
            <person name="Ratanakhanokchai K."/>
        </authorList>
    </citation>
    <scope>NUCLEOTIDE SEQUENCE [LARGE SCALE GENOMIC DNA]</scope>
    <source>
        <strain evidence="9 10">CT4</strain>
    </source>
</reference>
<organism evidence="9 10">
    <name type="scientific">Clostridium manihotivorum</name>
    <dbReference type="NCBI Taxonomy" id="2320868"/>
    <lineage>
        <taxon>Bacteria</taxon>
        <taxon>Bacillati</taxon>
        <taxon>Bacillota</taxon>
        <taxon>Clostridia</taxon>
        <taxon>Eubacteriales</taxon>
        <taxon>Clostridiaceae</taxon>
        <taxon>Clostridium</taxon>
    </lineage>
</organism>
<evidence type="ECO:0000313" key="9">
    <source>
        <dbReference type="EMBL" id="QAA31583.1"/>
    </source>
</evidence>
<evidence type="ECO:0000256" key="3">
    <source>
        <dbReference type="ARBA" id="ARBA00022475"/>
    </source>
</evidence>
<feature type="domain" description="MgtC/SapB/SrpB/YhiD N-terminal" evidence="8">
    <location>
        <begin position="13"/>
        <end position="138"/>
    </location>
</feature>
<proteinExistence type="inferred from homology"/>
<feature type="transmembrane region" description="Helical" evidence="7">
    <location>
        <begin position="6"/>
        <end position="25"/>
    </location>
</feature>
<dbReference type="OrthoDB" id="9811198at2"/>
<dbReference type="AlphaFoldDB" id="A0A3R5U8A1"/>
<evidence type="ECO:0000256" key="2">
    <source>
        <dbReference type="ARBA" id="ARBA00009298"/>
    </source>
</evidence>
<comment type="subcellular location">
    <subcellularLocation>
        <location evidence="1">Cell membrane</location>
        <topology evidence="1">Multi-pass membrane protein</topology>
    </subcellularLocation>
</comment>
<accession>A0A3R5U8A1</accession>